<organism evidence="6 7">
    <name type="scientific">Giardia muris</name>
    <dbReference type="NCBI Taxonomy" id="5742"/>
    <lineage>
        <taxon>Eukaryota</taxon>
        <taxon>Metamonada</taxon>
        <taxon>Diplomonadida</taxon>
        <taxon>Hexamitidae</taxon>
        <taxon>Giardiinae</taxon>
        <taxon>Giardia</taxon>
    </lineage>
</organism>
<keyword evidence="2" id="KW-0539">Nucleus</keyword>
<feature type="region of interest" description="Disordered" evidence="4">
    <location>
        <begin position="82"/>
        <end position="107"/>
    </location>
</feature>
<dbReference type="InterPro" id="IPR001163">
    <property type="entry name" value="Sm_dom_euk/arc"/>
</dbReference>
<proteinExistence type="predicted"/>
<dbReference type="InterPro" id="IPR027141">
    <property type="entry name" value="LSm4/Sm_D1/D3"/>
</dbReference>
<evidence type="ECO:0000259" key="5">
    <source>
        <dbReference type="PROSITE" id="PS52002"/>
    </source>
</evidence>
<evidence type="ECO:0000256" key="2">
    <source>
        <dbReference type="ARBA" id="ARBA00023242"/>
    </source>
</evidence>
<evidence type="ECO:0000256" key="1">
    <source>
        <dbReference type="ARBA" id="ARBA00004123"/>
    </source>
</evidence>
<comment type="subcellular location">
    <subcellularLocation>
        <location evidence="1">Nucleus</location>
    </subcellularLocation>
</comment>
<dbReference type="InterPro" id="IPR010920">
    <property type="entry name" value="LSM_dom_sf"/>
</dbReference>
<dbReference type="InterPro" id="IPR047575">
    <property type="entry name" value="Sm"/>
</dbReference>
<evidence type="ECO:0000313" key="7">
    <source>
        <dbReference type="Proteomes" id="UP000315496"/>
    </source>
</evidence>
<sequence>MKQVLPNCVNYFMVVTLKNNSTVQGVLKSVDAQMNMEMANVKVIDSDNQPTFHDNYSLQGSTVSSIRIPDKAIKEATLIASTLSPGDSSSPAMRESGGTDHLRYNEL</sequence>
<protein>
    <submittedName>
        <fullName evidence="6">Putative SnRNP Sm-like protein</fullName>
    </submittedName>
</protein>
<dbReference type="SUPFAM" id="SSF50182">
    <property type="entry name" value="Sm-like ribonucleoproteins"/>
    <property type="match status" value="1"/>
</dbReference>
<dbReference type="Gene3D" id="2.30.30.100">
    <property type="match status" value="1"/>
</dbReference>
<dbReference type="PROSITE" id="PS52002">
    <property type="entry name" value="SM"/>
    <property type="match status" value="1"/>
</dbReference>
<reference evidence="6 7" key="1">
    <citation type="submission" date="2019-05" db="EMBL/GenBank/DDBJ databases">
        <title>The compact genome of Giardia muris reveals important steps in the evolution of intestinal protozoan parasites.</title>
        <authorList>
            <person name="Xu F."/>
            <person name="Jimenez-Gonzalez A."/>
            <person name="Einarsson E."/>
            <person name="Astvaldsson A."/>
            <person name="Peirasmaki D."/>
            <person name="Eckmann L."/>
            <person name="Andersson J.O."/>
            <person name="Svard S.G."/>
            <person name="Jerlstrom-Hultqvist J."/>
        </authorList>
    </citation>
    <scope>NUCLEOTIDE SEQUENCE [LARGE SCALE GENOMIC DNA]</scope>
    <source>
        <strain evidence="6 7">Roberts-Thomson</strain>
    </source>
</reference>
<dbReference type="GO" id="GO:0006396">
    <property type="term" value="P:RNA processing"/>
    <property type="evidence" value="ECO:0007669"/>
    <property type="project" value="InterPro"/>
</dbReference>
<dbReference type="SMART" id="SM00651">
    <property type="entry name" value="Sm"/>
    <property type="match status" value="1"/>
</dbReference>
<keyword evidence="3" id="KW-0687">Ribonucleoprotein</keyword>
<keyword evidence="7" id="KW-1185">Reference proteome</keyword>
<dbReference type="OrthoDB" id="10256176at2759"/>
<accession>A0A4Z1SWD8</accession>
<dbReference type="GO" id="GO:0003723">
    <property type="term" value="F:RNA binding"/>
    <property type="evidence" value="ECO:0007669"/>
    <property type="project" value="InterPro"/>
</dbReference>
<evidence type="ECO:0000313" key="6">
    <source>
        <dbReference type="EMBL" id="TNJ30084.1"/>
    </source>
</evidence>
<feature type="domain" description="Sm" evidence="5">
    <location>
        <begin position="1"/>
        <end position="72"/>
    </location>
</feature>
<feature type="compositionally biased region" description="Basic and acidic residues" evidence="4">
    <location>
        <begin position="97"/>
        <end position="107"/>
    </location>
</feature>
<dbReference type="Pfam" id="PF01423">
    <property type="entry name" value="LSM"/>
    <property type="match status" value="1"/>
</dbReference>
<gene>
    <name evidence="6" type="ORF">GMRT_10361</name>
</gene>
<evidence type="ECO:0000256" key="3">
    <source>
        <dbReference type="ARBA" id="ARBA00023274"/>
    </source>
</evidence>
<dbReference type="EMBL" id="VDLU01000001">
    <property type="protein sequence ID" value="TNJ30084.1"/>
    <property type="molecule type" value="Genomic_DNA"/>
</dbReference>
<comment type="caution">
    <text evidence="6">The sequence shown here is derived from an EMBL/GenBank/DDBJ whole genome shotgun (WGS) entry which is preliminary data.</text>
</comment>
<dbReference type="GO" id="GO:0005634">
    <property type="term" value="C:nucleus"/>
    <property type="evidence" value="ECO:0007669"/>
    <property type="project" value="UniProtKB-SubCell"/>
</dbReference>
<dbReference type="GO" id="GO:1990904">
    <property type="term" value="C:ribonucleoprotein complex"/>
    <property type="evidence" value="ECO:0007669"/>
    <property type="project" value="UniProtKB-KW"/>
</dbReference>
<dbReference type="Proteomes" id="UP000315496">
    <property type="component" value="Chromosome 1"/>
</dbReference>
<evidence type="ECO:0000256" key="4">
    <source>
        <dbReference type="SAM" id="MobiDB-lite"/>
    </source>
</evidence>
<dbReference type="AlphaFoldDB" id="A0A4Z1SWD8"/>
<feature type="compositionally biased region" description="Polar residues" evidence="4">
    <location>
        <begin position="82"/>
        <end position="91"/>
    </location>
</feature>
<dbReference type="PANTHER" id="PTHR23338">
    <property type="entry name" value="SMALL NUCLEAR RIBONUCLEOPROTEIN SM"/>
    <property type="match status" value="1"/>
</dbReference>
<name>A0A4Z1SWD8_GIAMU</name>
<dbReference type="VEuPathDB" id="GiardiaDB:GMRT_10361"/>